<comment type="subcellular location">
    <subcellularLocation>
        <location evidence="12">Cytoplasm</location>
    </subcellularLocation>
    <subcellularLocation>
        <location evidence="1 12">Golgi apparatus membrane</location>
        <topology evidence="1 12">Peripheral membrane protein</topology>
        <orientation evidence="1 12">Cytoplasmic side</orientation>
    </subcellularLocation>
    <subcellularLocation>
        <location evidence="12">Cytoplasmic vesicle</location>
        <location evidence="12">COPI-coated vesicle membrane</location>
        <topology evidence="12">Peripheral membrane protein</topology>
        <orientation evidence="12">Cytoplasmic side</orientation>
    </subcellularLocation>
</comment>
<dbReference type="InterPro" id="IPR011012">
    <property type="entry name" value="Longin-like_dom_sf"/>
</dbReference>
<dbReference type="GO" id="GO:0006890">
    <property type="term" value="P:retrograde vesicle-mediated transport, Golgi to endoplasmic reticulum"/>
    <property type="evidence" value="ECO:0007669"/>
    <property type="project" value="UniProtKB-UniRule"/>
</dbReference>
<keyword evidence="8 12" id="KW-0333">Golgi apparatus</keyword>
<evidence type="ECO:0000259" key="13">
    <source>
        <dbReference type="Pfam" id="PF01217"/>
    </source>
</evidence>
<evidence type="ECO:0000256" key="1">
    <source>
        <dbReference type="ARBA" id="ARBA00004255"/>
    </source>
</evidence>
<evidence type="ECO:0000256" key="7">
    <source>
        <dbReference type="ARBA" id="ARBA00022927"/>
    </source>
</evidence>
<dbReference type="GeneID" id="94848292"/>
<keyword evidence="4 12" id="KW-0813">Transport</keyword>
<evidence type="ECO:0000256" key="9">
    <source>
        <dbReference type="ARBA" id="ARBA00023136"/>
    </source>
</evidence>
<evidence type="ECO:0000256" key="12">
    <source>
        <dbReference type="RuleBase" id="RU366053"/>
    </source>
</evidence>
<evidence type="ECO:0000256" key="2">
    <source>
        <dbReference type="ARBA" id="ARBA00006972"/>
    </source>
</evidence>
<proteinExistence type="inferred from homology"/>
<dbReference type="Gene3D" id="3.30.450.60">
    <property type="match status" value="1"/>
</dbReference>
<reference evidence="14" key="1">
    <citation type="submission" date="2016-10" db="EMBL/GenBank/DDBJ databases">
        <authorList>
            <person name="Benchimol M."/>
            <person name="Almeida L.G."/>
            <person name="Vasconcelos A.T."/>
            <person name="Perreira-Neves A."/>
            <person name="Rosa I.A."/>
            <person name="Tasca T."/>
            <person name="Bogo M.R."/>
            <person name="de Souza W."/>
        </authorList>
    </citation>
    <scope>NUCLEOTIDE SEQUENCE [LARGE SCALE GENOMIC DNA]</scope>
    <source>
        <strain evidence="14">K</strain>
    </source>
</reference>
<dbReference type="RefSeq" id="XP_068370487.1">
    <property type="nucleotide sequence ID" value="XM_068513588.1"/>
</dbReference>
<dbReference type="InterPro" id="IPR022775">
    <property type="entry name" value="AP_mu_sigma_su"/>
</dbReference>
<organism evidence="14 15">
    <name type="scientific">Tritrichomonas foetus</name>
    <dbReference type="NCBI Taxonomy" id="1144522"/>
    <lineage>
        <taxon>Eukaryota</taxon>
        <taxon>Metamonada</taxon>
        <taxon>Parabasalia</taxon>
        <taxon>Tritrichomonadida</taxon>
        <taxon>Tritrichomonadidae</taxon>
        <taxon>Tritrichomonas</taxon>
    </lineage>
</organism>
<evidence type="ECO:0000313" key="14">
    <source>
        <dbReference type="EMBL" id="OHT17351.1"/>
    </source>
</evidence>
<dbReference type="PANTHER" id="PTHR11043">
    <property type="entry name" value="ZETA-COAT PROTEIN"/>
    <property type="match status" value="1"/>
</dbReference>
<dbReference type="PANTHER" id="PTHR11043:SF0">
    <property type="entry name" value="COATOMER SUBUNIT ZETA"/>
    <property type="match status" value="1"/>
</dbReference>
<evidence type="ECO:0000256" key="4">
    <source>
        <dbReference type="ARBA" id="ARBA00022448"/>
    </source>
</evidence>
<name>A0A1J4L1F4_9EUKA</name>
<keyword evidence="9 12" id="KW-0472">Membrane</keyword>
<dbReference type="SUPFAM" id="SSF64356">
    <property type="entry name" value="SNARE-like"/>
    <property type="match status" value="1"/>
</dbReference>
<feature type="domain" description="AP complex mu/sigma subunit" evidence="13">
    <location>
        <begin position="29"/>
        <end position="169"/>
    </location>
</feature>
<keyword evidence="15" id="KW-1185">Reference proteome</keyword>
<evidence type="ECO:0000256" key="10">
    <source>
        <dbReference type="ARBA" id="ARBA00023329"/>
    </source>
</evidence>
<gene>
    <name evidence="14" type="primary">ret3</name>
    <name evidence="14" type="ORF">TRFO_41116</name>
</gene>
<dbReference type="AlphaFoldDB" id="A0A1J4L1F4"/>
<keyword evidence="5 12" id="KW-0963">Cytoplasm</keyword>
<comment type="subunit">
    <text evidence="3 12">Oligomeric complex that consists of at least the alpha, beta, beta', gamma, delta, epsilon and zeta subunits.</text>
</comment>
<dbReference type="GO" id="GO:0030126">
    <property type="term" value="C:COPI vesicle coat"/>
    <property type="evidence" value="ECO:0007669"/>
    <property type="project" value="UniProtKB-UniRule"/>
</dbReference>
<keyword evidence="7 12" id="KW-0653">Protein transport</keyword>
<evidence type="ECO:0000256" key="5">
    <source>
        <dbReference type="ARBA" id="ARBA00022490"/>
    </source>
</evidence>
<comment type="similarity">
    <text evidence="2 12">Belongs to the adaptor complexes small subunit family.</text>
</comment>
<dbReference type="GO" id="GO:0006886">
    <property type="term" value="P:intracellular protein transport"/>
    <property type="evidence" value="ECO:0007669"/>
    <property type="project" value="TreeGrafter"/>
</dbReference>
<protein>
    <recommendedName>
        <fullName evidence="12">Coatomer subunit zeta</fullName>
    </recommendedName>
</protein>
<evidence type="ECO:0000256" key="6">
    <source>
        <dbReference type="ARBA" id="ARBA00022892"/>
    </source>
</evidence>
<dbReference type="EMBL" id="MLAK01000013">
    <property type="protein sequence ID" value="OHT17351.1"/>
    <property type="molecule type" value="Genomic_DNA"/>
</dbReference>
<dbReference type="GO" id="GO:0000139">
    <property type="term" value="C:Golgi membrane"/>
    <property type="evidence" value="ECO:0007669"/>
    <property type="project" value="UniProtKB-SubCell"/>
</dbReference>
<evidence type="ECO:0000313" key="15">
    <source>
        <dbReference type="Proteomes" id="UP000179807"/>
    </source>
</evidence>
<dbReference type="VEuPathDB" id="TrichDB:TRFO_41116"/>
<evidence type="ECO:0000256" key="8">
    <source>
        <dbReference type="ARBA" id="ARBA00023034"/>
    </source>
</evidence>
<dbReference type="InterPro" id="IPR039652">
    <property type="entry name" value="Coatomer_zeta"/>
</dbReference>
<accession>A0A1J4L1F4</accession>
<comment type="function">
    <text evidence="11">The coatomer is a cytosolic protein complex that binds to dilysine motifs and reversibly associates with Golgi non-clathrin-coated vesicles, which further mediate biosynthetic protein transport from the ER, via the Golgi up to the trans Golgi network. Coatomer complex is required for budding from Golgi membranes, and is essential for the retrograde Golgi-to-ER transport of dilysine-tagged proteins. The zeta subunit may be involved in regulating the coat assembly and, hence, the rate of biosynthetic protein transport due to its association-dissociation properties with the coatomer complex.</text>
</comment>
<evidence type="ECO:0000256" key="11">
    <source>
        <dbReference type="ARBA" id="ARBA00045555"/>
    </source>
</evidence>
<evidence type="ECO:0000256" key="3">
    <source>
        <dbReference type="ARBA" id="ARBA00011775"/>
    </source>
</evidence>
<dbReference type="Pfam" id="PF01217">
    <property type="entry name" value="Clat_adaptor_s"/>
    <property type="match status" value="1"/>
</dbReference>
<comment type="caution">
    <text evidence="14">The sequence shown here is derived from an EMBL/GenBank/DDBJ whole genome shotgun (WGS) entry which is preliminary data.</text>
</comment>
<keyword evidence="6 12" id="KW-0931">ER-Golgi transport</keyword>
<sequence>MVTFIFKHSTELSLFSSIIKMGWEDLTKISAFIIYSDSDQKIFSQYYDAHIPESRREIFEKNLNDKVRDDQSLQSESSVFQIDNSIVVFRTISDIRVFVVGNMKTNELLFDELISTFSTVLELIYGRIASDLIKSKIDSLYLIIDDMIDQGFIFEGDPEVIASRVSLKDDGAFTGRAINHNTHF</sequence>
<dbReference type="OrthoDB" id="10249988at2759"/>
<dbReference type="GO" id="GO:0006891">
    <property type="term" value="P:intra-Golgi vesicle-mediated transport"/>
    <property type="evidence" value="ECO:0007669"/>
    <property type="project" value="TreeGrafter"/>
</dbReference>
<dbReference type="Proteomes" id="UP000179807">
    <property type="component" value="Unassembled WGS sequence"/>
</dbReference>
<keyword evidence="10 12" id="KW-0968">Cytoplasmic vesicle</keyword>